<keyword evidence="3" id="KW-1185">Reference proteome</keyword>
<dbReference type="RefSeq" id="WP_347919864.1">
    <property type="nucleotide sequence ID" value="NZ_JBDXMX010000002.1"/>
</dbReference>
<evidence type="ECO:0000313" key="2">
    <source>
        <dbReference type="EMBL" id="MEO9247335.1"/>
    </source>
</evidence>
<protein>
    <submittedName>
        <fullName evidence="2">DUF3592 domain-containing protein</fullName>
    </submittedName>
</protein>
<dbReference type="EMBL" id="JBDXMX010000002">
    <property type="protein sequence ID" value="MEO9247335.1"/>
    <property type="molecule type" value="Genomic_DNA"/>
</dbReference>
<accession>A0ABV0IGP5</accession>
<keyword evidence="1" id="KW-1133">Transmembrane helix</keyword>
<evidence type="ECO:0000256" key="1">
    <source>
        <dbReference type="SAM" id="Phobius"/>
    </source>
</evidence>
<organism evidence="2 3">
    <name type="scientific">Citricoccus nitrophenolicus</name>
    <dbReference type="NCBI Taxonomy" id="863575"/>
    <lineage>
        <taxon>Bacteria</taxon>
        <taxon>Bacillati</taxon>
        <taxon>Actinomycetota</taxon>
        <taxon>Actinomycetes</taxon>
        <taxon>Micrococcales</taxon>
        <taxon>Micrococcaceae</taxon>
        <taxon>Citricoccus</taxon>
    </lineage>
</organism>
<dbReference type="Proteomes" id="UP001484097">
    <property type="component" value="Unassembled WGS sequence"/>
</dbReference>
<gene>
    <name evidence="2" type="ORF">ABDK96_06555</name>
</gene>
<keyword evidence="1" id="KW-0472">Membrane</keyword>
<name>A0ABV0IGP5_9MICC</name>
<sequence>MGVGLLLMVTVCGSGLVPLVLGLLLWQRRTVALRRITARTTGTVSGYDFRGDGRAHPQVDFVVGSQVFQAELKYRGVMRVSGSFIPGSAVTGDPLAKTLRLRQNSRVSRSPIPEIFPLGSSLEVHYNPEDPRKNFAVRDRGALAGPLLTWGGVGLLVLGVGLGLLIGLG</sequence>
<proteinExistence type="predicted"/>
<feature type="transmembrane region" description="Helical" evidence="1">
    <location>
        <begin position="6"/>
        <end position="26"/>
    </location>
</feature>
<reference evidence="2 3" key="1">
    <citation type="submission" date="2024-05" db="EMBL/GenBank/DDBJ databases">
        <authorList>
            <person name="Yi C."/>
        </authorList>
    </citation>
    <scope>NUCLEOTIDE SEQUENCE [LARGE SCALE GENOMIC DNA]</scope>
    <source>
        <strain evidence="2 3">XS13</strain>
    </source>
</reference>
<comment type="caution">
    <text evidence="2">The sequence shown here is derived from an EMBL/GenBank/DDBJ whole genome shotgun (WGS) entry which is preliminary data.</text>
</comment>
<keyword evidence="1" id="KW-0812">Transmembrane</keyword>
<evidence type="ECO:0000313" key="3">
    <source>
        <dbReference type="Proteomes" id="UP001484097"/>
    </source>
</evidence>
<feature type="transmembrane region" description="Helical" evidence="1">
    <location>
        <begin position="147"/>
        <end position="168"/>
    </location>
</feature>